<feature type="compositionally biased region" description="Acidic residues" evidence="13">
    <location>
        <begin position="886"/>
        <end position="904"/>
    </location>
</feature>
<feature type="domain" description="C2H2-type" evidence="15">
    <location>
        <begin position="1056"/>
        <end position="1083"/>
    </location>
</feature>
<dbReference type="InterPro" id="IPR036236">
    <property type="entry name" value="Znf_C2H2_sf"/>
</dbReference>
<dbReference type="FunFam" id="3.30.160.60:FF:000184">
    <property type="entry name" value="Zinc finger protein 333"/>
    <property type="match status" value="1"/>
</dbReference>
<dbReference type="PROSITE" id="PS51915">
    <property type="entry name" value="ZAD"/>
    <property type="match status" value="1"/>
</dbReference>
<dbReference type="PROSITE" id="PS50157">
    <property type="entry name" value="ZINC_FINGER_C2H2_2"/>
    <property type="match status" value="10"/>
</dbReference>
<dbReference type="Pfam" id="PF13912">
    <property type="entry name" value="zf-C2H2_6"/>
    <property type="match status" value="2"/>
</dbReference>
<dbReference type="AlphaFoldDB" id="A0A7M7L7C0"/>
<dbReference type="InterPro" id="IPR012934">
    <property type="entry name" value="Znf_AD"/>
</dbReference>
<feature type="domain" description="C2H2-type" evidence="15">
    <location>
        <begin position="839"/>
        <end position="866"/>
    </location>
</feature>
<dbReference type="EnsemblMetazoa" id="XM_026440741">
    <property type="protein sequence ID" value="XP_026296526"/>
    <property type="gene ID" value="LOC727639"/>
</dbReference>
<dbReference type="GO" id="GO:0005634">
    <property type="term" value="C:nucleus"/>
    <property type="evidence" value="ECO:0007669"/>
    <property type="project" value="UniProtKB-SubCell"/>
</dbReference>
<dbReference type="Pfam" id="PF07776">
    <property type="entry name" value="zf-AD"/>
    <property type="match status" value="1"/>
</dbReference>
<dbReference type="Gene3D" id="3.30.160.60">
    <property type="entry name" value="Classic Zinc Finger"/>
    <property type="match status" value="10"/>
</dbReference>
<keyword evidence="9 14" id="KW-0472">Membrane</keyword>
<feature type="domain" description="C2H2-type" evidence="15">
    <location>
        <begin position="1140"/>
        <end position="1170"/>
    </location>
</feature>
<name>A0A7M7L7C0_APIME</name>
<feature type="transmembrane region" description="Helical" evidence="14">
    <location>
        <begin position="364"/>
        <end position="388"/>
    </location>
</feature>
<dbReference type="InterPro" id="IPR013087">
    <property type="entry name" value="Znf_C2H2_type"/>
</dbReference>
<organism evidence="17">
    <name type="scientific">Apis mellifera</name>
    <name type="common">Honeybee</name>
    <dbReference type="NCBI Taxonomy" id="7460"/>
    <lineage>
        <taxon>Eukaryota</taxon>
        <taxon>Metazoa</taxon>
        <taxon>Ecdysozoa</taxon>
        <taxon>Arthropoda</taxon>
        <taxon>Hexapoda</taxon>
        <taxon>Insecta</taxon>
        <taxon>Pterygota</taxon>
        <taxon>Neoptera</taxon>
        <taxon>Endopterygota</taxon>
        <taxon>Hymenoptera</taxon>
        <taxon>Apocrita</taxon>
        <taxon>Aculeata</taxon>
        <taxon>Apoidea</taxon>
        <taxon>Anthophila</taxon>
        <taxon>Apidae</taxon>
        <taxon>Apis</taxon>
    </lineage>
</organism>
<feature type="transmembrane region" description="Helical" evidence="14">
    <location>
        <begin position="50"/>
        <end position="72"/>
    </location>
</feature>
<evidence type="ECO:0000313" key="17">
    <source>
        <dbReference type="EnsemblMetazoa" id="XP_026296526"/>
    </source>
</evidence>
<evidence type="ECO:0000256" key="6">
    <source>
        <dbReference type="ARBA" id="ARBA00022771"/>
    </source>
</evidence>
<dbReference type="GO" id="GO:0008270">
    <property type="term" value="F:zinc ion binding"/>
    <property type="evidence" value="ECO:0007669"/>
    <property type="project" value="UniProtKB-UniRule"/>
</dbReference>
<evidence type="ECO:0000256" key="2">
    <source>
        <dbReference type="ARBA" id="ARBA00004370"/>
    </source>
</evidence>
<feature type="transmembrane region" description="Helical" evidence="14">
    <location>
        <begin position="122"/>
        <end position="145"/>
    </location>
</feature>
<evidence type="ECO:0000256" key="9">
    <source>
        <dbReference type="ARBA" id="ARBA00023136"/>
    </source>
</evidence>
<reference evidence="19" key="2">
    <citation type="submission" date="2025-04" db="UniProtKB">
        <authorList>
            <consortium name="RefSeq"/>
        </authorList>
    </citation>
    <scope>IDENTIFICATION</scope>
    <source>
        <strain evidence="19">DH4</strain>
        <tissue evidence="19">Whole body</tissue>
    </source>
</reference>
<dbReference type="FunFam" id="3.30.160.60:FF:000110">
    <property type="entry name" value="Zinc finger protein-like"/>
    <property type="match status" value="1"/>
</dbReference>
<feature type="domain" description="C2H2-type" evidence="15">
    <location>
        <begin position="909"/>
        <end position="936"/>
    </location>
</feature>
<evidence type="ECO:0000256" key="5">
    <source>
        <dbReference type="ARBA" id="ARBA00022737"/>
    </source>
</evidence>
<evidence type="ECO:0000256" key="10">
    <source>
        <dbReference type="ARBA" id="ARBA00023242"/>
    </source>
</evidence>
<evidence type="ECO:0000256" key="4">
    <source>
        <dbReference type="ARBA" id="ARBA00022723"/>
    </source>
</evidence>
<feature type="binding site" evidence="12">
    <location>
        <position position="535"/>
    </location>
    <ligand>
        <name>Zn(2+)</name>
        <dbReference type="ChEBI" id="CHEBI:29105"/>
    </ligand>
</feature>
<dbReference type="SUPFAM" id="SSF57667">
    <property type="entry name" value="beta-beta-alpha zinc fingers"/>
    <property type="match status" value="5"/>
</dbReference>
<evidence type="ECO:0000259" key="15">
    <source>
        <dbReference type="PROSITE" id="PS50157"/>
    </source>
</evidence>
<feature type="binding site" evidence="12">
    <location>
        <position position="538"/>
    </location>
    <ligand>
        <name>Zn(2+)</name>
        <dbReference type="ChEBI" id="CHEBI:29105"/>
    </ligand>
</feature>
<feature type="domain" description="C2H2-type" evidence="15">
    <location>
        <begin position="936"/>
        <end position="964"/>
    </location>
</feature>
<dbReference type="KEGG" id="ame:727639"/>
<keyword evidence="3 14" id="KW-0812">Transmembrane</keyword>
<evidence type="ECO:0000256" key="13">
    <source>
        <dbReference type="SAM" id="MobiDB-lite"/>
    </source>
</evidence>
<feature type="transmembrane region" description="Helical" evidence="14">
    <location>
        <begin position="193"/>
        <end position="213"/>
    </location>
</feature>
<dbReference type="FunFam" id="3.30.160.60:FF:000303">
    <property type="entry name" value="Zinc finger protein 41"/>
    <property type="match status" value="1"/>
</dbReference>
<keyword evidence="18" id="KW-1185">Reference proteome</keyword>
<dbReference type="FunFam" id="3.30.160.60:FF:000744">
    <property type="entry name" value="zinc finger E-box-binding homeobox 1"/>
    <property type="match status" value="1"/>
</dbReference>
<feature type="domain" description="C2H2-type" evidence="15">
    <location>
        <begin position="1112"/>
        <end position="1139"/>
    </location>
</feature>
<dbReference type="OrthoDB" id="28208at2759"/>
<dbReference type="PANTHER" id="PTHR24394">
    <property type="entry name" value="ZINC FINGER PROTEIN"/>
    <property type="match status" value="1"/>
</dbReference>
<dbReference type="GO" id="GO:1990837">
    <property type="term" value="F:sequence-specific double-stranded DNA binding"/>
    <property type="evidence" value="ECO:0007669"/>
    <property type="project" value="UniProtKB-ARBA"/>
</dbReference>
<dbReference type="Pfam" id="PF01490">
    <property type="entry name" value="Aa_trans"/>
    <property type="match status" value="1"/>
</dbReference>
<feature type="transmembrane region" description="Helical" evidence="14">
    <location>
        <begin position="233"/>
        <end position="250"/>
    </location>
</feature>
<feature type="transmembrane region" description="Helical" evidence="14">
    <location>
        <begin position="271"/>
        <end position="295"/>
    </location>
</feature>
<feature type="transmembrane region" description="Helical" evidence="14">
    <location>
        <begin position="315"/>
        <end position="335"/>
    </location>
</feature>
<evidence type="ECO:0000256" key="3">
    <source>
        <dbReference type="ARBA" id="ARBA00022692"/>
    </source>
</evidence>
<dbReference type="GeneID" id="727639"/>
<keyword evidence="6 11" id="KW-0863">Zinc-finger</keyword>
<evidence type="ECO:0000256" key="12">
    <source>
        <dbReference type="PROSITE-ProRule" id="PRU01263"/>
    </source>
</evidence>
<dbReference type="GO" id="GO:0016020">
    <property type="term" value="C:membrane"/>
    <property type="evidence" value="ECO:0007669"/>
    <property type="project" value="UniProtKB-SubCell"/>
</dbReference>
<accession>A0A7M7L7C0</accession>
<evidence type="ECO:0000256" key="8">
    <source>
        <dbReference type="ARBA" id="ARBA00022989"/>
    </source>
</evidence>
<feature type="domain" description="C2H2-type" evidence="15">
    <location>
        <begin position="1028"/>
        <end position="1055"/>
    </location>
</feature>
<dbReference type="FunFam" id="3.30.160.60:FF:000100">
    <property type="entry name" value="Zinc finger 45-like"/>
    <property type="match status" value="1"/>
</dbReference>
<feature type="region of interest" description="Disordered" evidence="13">
    <location>
        <begin position="861"/>
        <end position="906"/>
    </location>
</feature>
<feature type="binding site" evidence="12">
    <location>
        <position position="492"/>
    </location>
    <ligand>
        <name>Zn(2+)</name>
        <dbReference type="ChEBI" id="CHEBI:29105"/>
    </ligand>
</feature>
<feature type="domain" description="C2H2-type" evidence="15">
    <location>
        <begin position="728"/>
        <end position="755"/>
    </location>
</feature>
<reference evidence="17" key="1">
    <citation type="submission" date="2021-01" db="UniProtKB">
        <authorList>
            <consortium name="EnsemblMetazoa"/>
        </authorList>
    </citation>
    <scope>IDENTIFICATION</scope>
    <source>
        <strain evidence="17">DH4</strain>
    </source>
</reference>
<gene>
    <name evidence="19" type="primary">LOC727639</name>
</gene>
<dbReference type="Gene3D" id="3.40.1800.20">
    <property type="match status" value="1"/>
</dbReference>
<feature type="domain" description="C2H2-type" evidence="15">
    <location>
        <begin position="996"/>
        <end position="1023"/>
    </location>
</feature>
<dbReference type="PANTHER" id="PTHR24394:SF29">
    <property type="entry name" value="MYONEURIN"/>
    <property type="match status" value="1"/>
</dbReference>
<evidence type="ECO:0000256" key="7">
    <source>
        <dbReference type="ARBA" id="ARBA00022833"/>
    </source>
</evidence>
<dbReference type="SMART" id="SM00868">
    <property type="entry name" value="zf-AD"/>
    <property type="match status" value="1"/>
</dbReference>
<feature type="transmembrane region" description="Helical" evidence="14">
    <location>
        <begin position="424"/>
        <end position="445"/>
    </location>
</feature>
<dbReference type="FunFam" id="3.30.160.60:FF:000446">
    <property type="entry name" value="Zinc finger protein"/>
    <property type="match status" value="1"/>
</dbReference>
<feature type="domain" description="ZAD" evidence="16">
    <location>
        <begin position="490"/>
        <end position="562"/>
    </location>
</feature>
<evidence type="ECO:0000313" key="18">
    <source>
        <dbReference type="Proteomes" id="UP000005203"/>
    </source>
</evidence>
<feature type="transmembrane region" description="Helical" evidence="14">
    <location>
        <begin position="78"/>
        <end position="101"/>
    </location>
</feature>
<evidence type="ECO:0000256" key="14">
    <source>
        <dbReference type="SAM" id="Phobius"/>
    </source>
</evidence>
<dbReference type="SMART" id="SM00355">
    <property type="entry name" value="ZnF_C2H2"/>
    <property type="match status" value="11"/>
</dbReference>
<accession>A0A8B8GXQ2</accession>
<evidence type="ECO:0000256" key="1">
    <source>
        <dbReference type="ARBA" id="ARBA00004123"/>
    </source>
</evidence>
<sequence length="1258" mass="142966">MTLNANEKSYILDARNNYEDGGSLGSEESYDDMRQLVGEKKEESGKFTSLPLASFNFINSIIGSGVIGIPYALHQAGFGFGIILLILIAGLTDYSLILMVRSGNICGEMSYQGLMRASFGRMGFYILTSLQFIYPFIAMVSYNVVVGDTVTKVLIRITGISETSIFAHRQVVVFFATACITIPLCLYRNVARLAKISFLSLVCVGFILLAILIRMDTMSTIVPNQEDSWRIANFRGIVPSVGIMAFAFMCHHNTFLIYESIERATQQKWDIVTHWSLFTSFLIAAAFGIIGYTTFTSYVQGDLMENYCWDDDLMNFARLMFSGTILLTFPIECFVTREVILTAIKGTDELENHTTYIPNSDRKYLIITLTIVVVAYLISMSTDCLGVVLELNGILAAVPLAYVLPGLCYLKLEEGSVFSSKKLPALGLMTAGMFAATSGLLLLILNRDTSGSCVHGKVGSLSHSLISKCIRMEVSKNEQIVDTYEKIYGNECRICLKKAVEICELFRNGDTIPRKLMAVASVQVKEGDGLPQIICLSCNQRLDASYNFKCQIQNSDTKLRQILKLKSSSNDSVTSTSIVTAIIADVISSVISSEKENVEKQEVCPTNFCPENFCFIKDENSFCLNTQENLFCHDKELENQSQNFQNDTEQRKNLENVNVYKNLLDDNSVRQINSMKQEFSLLDGHVQNKDVLKEEVNIEENQQMLEISRMDNIQDDEEKPLISRTTRLRCTQCIKSFHTKVALQRHAIVHKHKTKLRYVCYVCDKQYSTLTKVKNHVAICHEVHDRKENIQHKRIKYEQSKTITSVQDKRISNVQDKKIKVEKNDNFSKKNEQRKSLKFTCEVCSKQFTYQKSFITHAKSHPEYKLEESDDSSQYSSKGRSTETVKEEEENEEEDEEDEEDENLPVESLQCTQCGKLFATKRNLKRHVSTHSGLKYTCETCGKGFSRVDKLKDHEQSKHKSELFENSDFDDKEDMDNVNKGDCLEERKKDRHNRPHKCAICPKSFAQAQSLANHIERHKRVKETQKRFLCEVCSKCFAQSGSLVAHMRTHTGVKPYVCNICSRAFTKSTYLQLHLRTHSGEKPYICQYCSRAFARANTLARHITMHTGEAKYHCQICTKSFRRLTSLNEHTYTHTGQRPYACKICTKRYNNAGSLYAHRKKCKAQQLSTPGFAVSEENSVSQPDLDVPQVLIYSHRKLVEDATVGQVTPTPQYMIANVHNQKNTTSNMIQSFSVDDPNVYAINSKQFKNPYYTIYPNM</sequence>
<comment type="subcellular location">
    <subcellularLocation>
        <location evidence="2">Membrane</location>
    </subcellularLocation>
    <subcellularLocation>
        <location evidence="1">Nucleus</location>
    </subcellularLocation>
</comment>
<dbReference type="RefSeq" id="XP_026296526.1">
    <property type="nucleotide sequence ID" value="XM_026440741.1"/>
</dbReference>
<evidence type="ECO:0000259" key="16">
    <source>
        <dbReference type="PROSITE" id="PS51915"/>
    </source>
</evidence>
<keyword evidence="7 12" id="KW-0862">Zinc</keyword>
<keyword evidence="8 14" id="KW-1133">Transmembrane helix</keyword>
<evidence type="ECO:0000313" key="19">
    <source>
        <dbReference type="RefSeq" id="XP_026296526.1"/>
    </source>
</evidence>
<proteinExistence type="predicted"/>
<dbReference type="GO" id="GO:0000981">
    <property type="term" value="F:DNA-binding transcription factor activity, RNA polymerase II-specific"/>
    <property type="evidence" value="ECO:0007669"/>
    <property type="project" value="TreeGrafter"/>
</dbReference>
<dbReference type="Pfam" id="PF00096">
    <property type="entry name" value="zf-C2H2"/>
    <property type="match status" value="6"/>
</dbReference>
<keyword evidence="5" id="KW-0677">Repeat</keyword>
<feature type="domain" description="C2H2-type" evidence="15">
    <location>
        <begin position="1084"/>
        <end position="1111"/>
    </location>
</feature>
<keyword evidence="4 12" id="KW-0479">Metal-binding</keyword>
<dbReference type="Proteomes" id="UP000005203">
    <property type="component" value="Linkage group LG5"/>
</dbReference>
<feature type="transmembrane region" description="Helical" evidence="14">
    <location>
        <begin position="394"/>
        <end position="412"/>
    </location>
</feature>
<feature type="transmembrane region" description="Helical" evidence="14">
    <location>
        <begin position="165"/>
        <end position="186"/>
    </location>
</feature>
<keyword evidence="10" id="KW-0539">Nucleus</keyword>
<feature type="binding site" evidence="12">
    <location>
        <position position="495"/>
    </location>
    <ligand>
        <name>Zn(2+)</name>
        <dbReference type="ChEBI" id="CHEBI:29105"/>
    </ligand>
</feature>
<dbReference type="InterPro" id="IPR013057">
    <property type="entry name" value="AA_transpt_TM"/>
</dbReference>
<dbReference type="PROSITE" id="PS00028">
    <property type="entry name" value="ZINC_FINGER_C2H2_1"/>
    <property type="match status" value="10"/>
</dbReference>
<protein>
    <submittedName>
        <fullName evidence="19">Uncharacterized protein LOC727639</fullName>
    </submittedName>
</protein>
<dbReference type="SUPFAM" id="SSF57716">
    <property type="entry name" value="Glucocorticoid receptor-like (DNA-binding domain)"/>
    <property type="match status" value="1"/>
</dbReference>
<evidence type="ECO:0000256" key="11">
    <source>
        <dbReference type="PROSITE-ProRule" id="PRU00042"/>
    </source>
</evidence>